<protein>
    <submittedName>
        <fullName evidence="2">Phosphonate transport system substrate-binding protein</fullName>
    </submittedName>
</protein>
<dbReference type="Gene3D" id="3.40.190.10">
    <property type="entry name" value="Periplasmic binding protein-like II"/>
    <property type="match status" value="2"/>
</dbReference>
<feature type="chain" id="PRO_5020728417" evidence="1">
    <location>
        <begin position="24"/>
        <end position="283"/>
    </location>
</feature>
<feature type="signal peptide" evidence="1">
    <location>
        <begin position="1"/>
        <end position="23"/>
    </location>
</feature>
<evidence type="ECO:0000256" key="1">
    <source>
        <dbReference type="SAM" id="SignalP"/>
    </source>
</evidence>
<dbReference type="OrthoDB" id="527737at2"/>
<evidence type="ECO:0000313" key="2">
    <source>
        <dbReference type="EMBL" id="TCS71758.1"/>
    </source>
</evidence>
<keyword evidence="3" id="KW-1185">Reference proteome</keyword>
<dbReference type="Proteomes" id="UP000295135">
    <property type="component" value="Unassembled WGS sequence"/>
</dbReference>
<gene>
    <name evidence="2" type="ORF">EDC61_108101</name>
</gene>
<dbReference type="Pfam" id="PF12974">
    <property type="entry name" value="Phosphonate-bd"/>
    <property type="match status" value="1"/>
</dbReference>
<name>A0A4V2UQN4_9PROT</name>
<dbReference type="CDD" id="cd13571">
    <property type="entry name" value="PBP2_PnhD_1"/>
    <property type="match status" value="1"/>
</dbReference>
<comment type="caution">
    <text evidence="2">The sequence shown here is derived from an EMBL/GenBank/DDBJ whole genome shotgun (WGS) entry which is preliminary data.</text>
</comment>
<evidence type="ECO:0000313" key="3">
    <source>
        <dbReference type="Proteomes" id="UP000295135"/>
    </source>
</evidence>
<dbReference type="SUPFAM" id="SSF53850">
    <property type="entry name" value="Periplasmic binding protein-like II"/>
    <property type="match status" value="1"/>
</dbReference>
<reference evidence="2 3" key="1">
    <citation type="submission" date="2019-03" db="EMBL/GenBank/DDBJ databases">
        <title>Genomic Encyclopedia of Type Strains, Phase IV (KMG-IV): sequencing the most valuable type-strain genomes for metagenomic binning, comparative biology and taxonomic classification.</title>
        <authorList>
            <person name="Goeker M."/>
        </authorList>
    </citation>
    <scope>NUCLEOTIDE SEQUENCE [LARGE SCALE GENOMIC DNA]</scope>
    <source>
        <strain evidence="2 3">DSM 103923</strain>
    </source>
</reference>
<dbReference type="EMBL" id="SLZY01000008">
    <property type="protein sequence ID" value="TCS71758.1"/>
    <property type="molecule type" value="Genomic_DNA"/>
</dbReference>
<sequence length="283" mass="32625">MTSSRLRSALVLLAALLALPVWAARPLELGLTPAFLHDQHFLLQEWKAYLEKKLHRQVNFVLRDSYRETMDLIEQDRLDFAWVCDYPYVMLQSRVRLLATPLYQKRPYYRSYLIVPARDRYTSGIAQLKGQVFAYADPYSNTGYLAPRYEIKRLGENPDGFFRKTFFTWSHRKAIEAVALGLAQGAAVDSYIWDSLARVEPELTSRTRIVQRSEEFGFPPFVANRKVNEADLLALRQVLTGMTQDPEGRALLAKLNLDGFIESRPELYATVAEMFRLVDGAHR</sequence>
<dbReference type="AlphaFoldDB" id="A0A4V2UQN4"/>
<organism evidence="2 3">
    <name type="scientific">Sulfuritortus calidifontis</name>
    <dbReference type="NCBI Taxonomy" id="1914471"/>
    <lineage>
        <taxon>Bacteria</taxon>
        <taxon>Pseudomonadati</taxon>
        <taxon>Pseudomonadota</taxon>
        <taxon>Betaproteobacteria</taxon>
        <taxon>Nitrosomonadales</taxon>
        <taxon>Thiobacillaceae</taxon>
        <taxon>Sulfuritortus</taxon>
    </lineage>
</organism>
<proteinExistence type="predicted"/>
<keyword evidence="1" id="KW-0732">Signal</keyword>
<dbReference type="PANTHER" id="PTHR35841:SF1">
    <property type="entry name" value="PHOSPHONATES-BINDING PERIPLASMIC PROTEIN"/>
    <property type="match status" value="1"/>
</dbReference>
<accession>A0A4V2UQN4</accession>
<dbReference type="PANTHER" id="PTHR35841">
    <property type="entry name" value="PHOSPHONATES-BINDING PERIPLASMIC PROTEIN"/>
    <property type="match status" value="1"/>
</dbReference>